<dbReference type="RefSeq" id="XP_022112019.1">
    <property type="nucleotide sequence ID" value="XM_022256327.1"/>
</dbReference>
<feature type="compositionally biased region" description="Basic and acidic residues" evidence="6">
    <location>
        <begin position="60"/>
        <end position="70"/>
    </location>
</feature>
<dbReference type="GO" id="GO:0004861">
    <property type="term" value="F:cyclin-dependent protein serine/threonine kinase inhibitor activity"/>
    <property type="evidence" value="ECO:0007669"/>
    <property type="project" value="InterPro"/>
</dbReference>
<feature type="compositionally biased region" description="Polar residues" evidence="6">
    <location>
        <begin position="204"/>
        <end position="220"/>
    </location>
</feature>
<evidence type="ECO:0000313" key="9">
    <source>
        <dbReference type="RefSeq" id="XP_022112019.1"/>
    </source>
</evidence>
<reference evidence="9" key="1">
    <citation type="submission" date="2025-08" db="UniProtKB">
        <authorList>
            <consortium name="RefSeq"/>
        </authorList>
    </citation>
    <scope>IDENTIFICATION</scope>
</reference>
<name>A0A8B8A2W1_ACAPL</name>
<dbReference type="GO" id="GO:0005634">
    <property type="term" value="C:nucleus"/>
    <property type="evidence" value="ECO:0007669"/>
    <property type="project" value="UniProtKB-SubCell"/>
</dbReference>
<feature type="region of interest" description="Disordered" evidence="6">
    <location>
        <begin position="156"/>
        <end position="274"/>
    </location>
</feature>
<evidence type="ECO:0000313" key="8">
    <source>
        <dbReference type="Proteomes" id="UP000694845"/>
    </source>
</evidence>
<dbReference type="Gene3D" id="4.10.365.10">
    <property type="entry name" value="p27"/>
    <property type="match status" value="1"/>
</dbReference>
<keyword evidence="5" id="KW-0131">Cell cycle</keyword>
<comment type="subcellular location">
    <subcellularLocation>
        <location evidence="1">Nucleus</location>
    </subcellularLocation>
</comment>
<keyword evidence="3 9" id="KW-0649">Protein kinase inhibitor</keyword>
<feature type="region of interest" description="Disordered" evidence="6">
    <location>
        <begin position="60"/>
        <end position="82"/>
    </location>
</feature>
<dbReference type="GO" id="GO:0051726">
    <property type="term" value="P:regulation of cell cycle"/>
    <property type="evidence" value="ECO:0007669"/>
    <property type="project" value="InterPro"/>
</dbReference>
<evidence type="ECO:0000256" key="3">
    <source>
        <dbReference type="ARBA" id="ARBA00023013"/>
    </source>
</evidence>
<organism evidence="8 9">
    <name type="scientific">Acanthaster planci</name>
    <name type="common">Crown-of-thorns starfish</name>
    <dbReference type="NCBI Taxonomy" id="133434"/>
    <lineage>
        <taxon>Eukaryota</taxon>
        <taxon>Metazoa</taxon>
        <taxon>Echinodermata</taxon>
        <taxon>Eleutherozoa</taxon>
        <taxon>Asterozoa</taxon>
        <taxon>Asteroidea</taxon>
        <taxon>Valvatacea</taxon>
        <taxon>Valvatida</taxon>
        <taxon>Acanthasteridae</taxon>
        <taxon>Acanthaster</taxon>
    </lineage>
</organism>
<dbReference type="InterPro" id="IPR044898">
    <property type="entry name" value="CDI_dom_sf"/>
</dbReference>
<evidence type="ECO:0000256" key="2">
    <source>
        <dbReference type="ARBA" id="ARBA00006726"/>
    </source>
</evidence>
<evidence type="ECO:0000256" key="1">
    <source>
        <dbReference type="ARBA" id="ARBA00004123"/>
    </source>
</evidence>
<feature type="domain" description="Cyclin-dependent kinase inhibitor" evidence="7">
    <location>
        <begin position="36"/>
        <end position="77"/>
    </location>
</feature>
<keyword evidence="8" id="KW-1185">Reference proteome</keyword>
<protein>
    <submittedName>
        <fullName evidence="9">Cyclin-dependent kinase inhibitor 1B-like</fullName>
    </submittedName>
</protein>
<dbReference type="KEGG" id="aplc:110991130"/>
<evidence type="ECO:0000256" key="4">
    <source>
        <dbReference type="ARBA" id="ARBA00023242"/>
    </source>
</evidence>
<keyword evidence="4" id="KW-0539">Nucleus</keyword>
<accession>A0A8B8A2W1</accession>
<dbReference type="Pfam" id="PF02234">
    <property type="entry name" value="CDI"/>
    <property type="match status" value="1"/>
</dbReference>
<proteinExistence type="inferred from homology"/>
<dbReference type="PANTHER" id="PTHR10265:SF45">
    <property type="entry name" value="DACAPO"/>
    <property type="match status" value="1"/>
</dbReference>
<dbReference type="AlphaFoldDB" id="A0A8B8A2W1"/>
<feature type="region of interest" description="Disordered" evidence="6">
    <location>
        <begin position="1"/>
        <end position="30"/>
    </location>
</feature>
<evidence type="ECO:0000259" key="7">
    <source>
        <dbReference type="Pfam" id="PF02234"/>
    </source>
</evidence>
<dbReference type="GeneID" id="110991130"/>
<evidence type="ECO:0000256" key="5">
    <source>
        <dbReference type="ARBA" id="ARBA00023306"/>
    </source>
</evidence>
<dbReference type="InterPro" id="IPR003175">
    <property type="entry name" value="CDI_dom"/>
</dbReference>
<gene>
    <name evidence="9" type="primary">LOC110991130</name>
</gene>
<comment type="similarity">
    <text evidence="2">Belongs to the CDI family.</text>
</comment>
<feature type="compositionally biased region" description="Low complexity" evidence="6">
    <location>
        <begin position="262"/>
        <end position="274"/>
    </location>
</feature>
<dbReference type="OrthoDB" id="6373236at2759"/>
<dbReference type="OMA" id="DHDETNR"/>
<feature type="compositionally biased region" description="Low complexity" evidence="6">
    <location>
        <begin position="232"/>
        <end position="242"/>
    </location>
</feature>
<dbReference type="Proteomes" id="UP000694845">
    <property type="component" value="Unplaced"/>
</dbReference>
<evidence type="ECO:0000256" key="6">
    <source>
        <dbReference type="SAM" id="MobiDB-lite"/>
    </source>
</evidence>
<sequence length="274" mass="30315">MSSVRVESPLLPEFRRQPSPSCPSRMPKPRACRKLFPVDHDETNRVLQNQLARMREEQRKEYGFDFDRGEPLPNQDGSSRYIDWEATPEERVSSFYHETVARPGHRHSRLRPLPTPHTSQFPQHRSSENGRPNAAICTTTSRHASASLVNRLDAENTRTFRPVQHQDLCPTETNSTTATSPNPCSTPSSSSESPGRSGTAGRSCATSTNVRTAPTQSQVTDVMKQRKRRRSGSGSTSSGSNSDADGGKHSHDPAKRRRQLPGSSSVSHSTTGRS</sequence>
<dbReference type="PANTHER" id="PTHR10265">
    <property type="entry name" value="CYCLIN-DEPENDENT KINASE INHIBITOR 1"/>
    <property type="match status" value="1"/>
</dbReference>
<feature type="compositionally biased region" description="Low complexity" evidence="6">
    <location>
        <begin position="169"/>
        <end position="200"/>
    </location>
</feature>
<feature type="region of interest" description="Disordered" evidence="6">
    <location>
        <begin position="100"/>
        <end position="134"/>
    </location>
</feature>